<evidence type="ECO:0000256" key="3">
    <source>
        <dbReference type="ARBA" id="ARBA00022448"/>
    </source>
</evidence>
<keyword evidence="3" id="KW-0813">Transport</keyword>
<feature type="transmembrane region" description="Helical" evidence="8">
    <location>
        <begin position="20"/>
        <end position="38"/>
    </location>
</feature>
<evidence type="ECO:0000256" key="2">
    <source>
        <dbReference type="ARBA" id="ARBA00009261"/>
    </source>
</evidence>
<evidence type="ECO:0000256" key="5">
    <source>
        <dbReference type="ARBA" id="ARBA00022692"/>
    </source>
</evidence>
<protein>
    <submittedName>
        <fullName evidence="9">Alanine symporter family protein</fullName>
    </submittedName>
</protein>
<dbReference type="GO" id="GO:0005886">
    <property type="term" value="C:plasma membrane"/>
    <property type="evidence" value="ECO:0007669"/>
    <property type="project" value="UniProtKB-SubCell"/>
</dbReference>
<evidence type="ECO:0000313" key="10">
    <source>
        <dbReference type="Proteomes" id="UP000015816"/>
    </source>
</evidence>
<keyword evidence="6 8" id="KW-1133">Transmembrane helix</keyword>
<dbReference type="PATRIC" id="fig|1352357.3.peg.767"/>
<dbReference type="PANTHER" id="PTHR30330">
    <property type="entry name" value="AGSS FAMILY TRANSPORTER, SODIUM-ALANINE"/>
    <property type="match status" value="1"/>
</dbReference>
<evidence type="ECO:0000313" key="9">
    <source>
        <dbReference type="EMBL" id="EQD88477.1"/>
    </source>
</evidence>
<keyword evidence="7 8" id="KW-0472">Membrane</keyword>
<dbReference type="GO" id="GO:0005283">
    <property type="term" value="F:amino acid:sodium symporter activity"/>
    <property type="evidence" value="ECO:0007669"/>
    <property type="project" value="InterPro"/>
</dbReference>
<sequence length="51" mass="5821">MVGAMAKIDFVWNLADLSNGLMAIPNLIALILLHKVVYSETRWYFSKHSNK</sequence>
<evidence type="ECO:0000256" key="7">
    <source>
        <dbReference type="ARBA" id="ARBA00023136"/>
    </source>
</evidence>
<comment type="caution">
    <text evidence="9">The sequence shown here is derived from an EMBL/GenBank/DDBJ whole genome shotgun (WGS) entry which is preliminary data.</text>
</comment>
<evidence type="ECO:0000256" key="6">
    <source>
        <dbReference type="ARBA" id="ARBA00022989"/>
    </source>
</evidence>
<dbReference type="PANTHER" id="PTHR30330:SF3">
    <property type="entry name" value="TRANSCRIPTIONAL REGULATOR, LRP FAMILY"/>
    <property type="match status" value="1"/>
</dbReference>
<keyword evidence="4" id="KW-1003">Cell membrane</keyword>
<evidence type="ECO:0000256" key="8">
    <source>
        <dbReference type="SAM" id="Phobius"/>
    </source>
</evidence>
<comment type="subcellular location">
    <subcellularLocation>
        <location evidence="1">Cell membrane</location>
        <topology evidence="1">Multi-pass membrane protein</topology>
    </subcellularLocation>
</comment>
<evidence type="ECO:0000256" key="1">
    <source>
        <dbReference type="ARBA" id="ARBA00004651"/>
    </source>
</evidence>
<accession>T2S765</accession>
<name>T2S765_HELPX</name>
<organism evidence="9 10">
    <name type="scientific">Helicobacter pylori SouthAfrica50</name>
    <dbReference type="NCBI Taxonomy" id="1352357"/>
    <lineage>
        <taxon>Bacteria</taxon>
        <taxon>Pseudomonadati</taxon>
        <taxon>Campylobacterota</taxon>
        <taxon>Epsilonproteobacteria</taxon>
        <taxon>Campylobacterales</taxon>
        <taxon>Helicobacteraceae</taxon>
        <taxon>Helicobacter</taxon>
    </lineage>
</organism>
<dbReference type="Pfam" id="PF01235">
    <property type="entry name" value="Na_Ala_symp"/>
    <property type="match status" value="1"/>
</dbReference>
<dbReference type="EMBL" id="AVNI01000002">
    <property type="protein sequence ID" value="EQD88477.1"/>
    <property type="molecule type" value="Genomic_DNA"/>
</dbReference>
<dbReference type="InterPro" id="IPR001463">
    <property type="entry name" value="Na/Ala_symport"/>
</dbReference>
<evidence type="ECO:0000256" key="4">
    <source>
        <dbReference type="ARBA" id="ARBA00022475"/>
    </source>
</evidence>
<keyword evidence="5 8" id="KW-0812">Transmembrane</keyword>
<dbReference type="AlphaFoldDB" id="T2S765"/>
<proteinExistence type="inferred from homology"/>
<gene>
    <name evidence="9" type="ORF">HPSA50_0794</name>
</gene>
<dbReference type="Proteomes" id="UP000015816">
    <property type="component" value="Unassembled WGS sequence"/>
</dbReference>
<reference evidence="9 10" key="1">
    <citation type="journal article" date="2013" name="Genome Announc.">
        <title>Genome Sequences of Three hpAfrica2 Strains of Helicobacter pylori.</title>
        <authorList>
            <person name="Duncan S.S."/>
            <person name="Bertoli M.T."/>
            <person name="Kersulyte D."/>
            <person name="Valk P.L."/>
            <person name="Tamma S."/>
            <person name="Segal I."/>
            <person name="McClain M.S."/>
            <person name="Cover T.L."/>
            <person name="Berg D.E."/>
        </authorList>
    </citation>
    <scope>NUCLEOTIDE SEQUENCE [LARGE SCALE GENOMIC DNA]</scope>
    <source>
        <strain evidence="9 10">SouthAfrica50</strain>
    </source>
</reference>
<comment type="similarity">
    <text evidence="2">Belongs to the alanine or glycine:cation symporter (AGCS) (TC 2.A.25) family.</text>
</comment>